<dbReference type="SMART" id="SM00840">
    <property type="entry name" value="DALR_2"/>
    <property type="match status" value="1"/>
</dbReference>
<evidence type="ECO:0000256" key="6">
    <source>
        <dbReference type="ARBA" id="ARBA00022723"/>
    </source>
</evidence>
<feature type="binding site" evidence="13">
    <location>
        <position position="272"/>
    </location>
    <ligand>
        <name>ATP</name>
        <dbReference type="ChEBI" id="CHEBI:30616"/>
    </ligand>
</feature>
<dbReference type="HAMAP" id="MF_00041">
    <property type="entry name" value="Cys_tRNA_synth"/>
    <property type="match status" value="1"/>
</dbReference>
<keyword evidence="10 13" id="KW-0648">Protein biosynthesis</keyword>
<dbReference type="EMBL" id="JARGEQ010000135">
    <property type="protein sequence ID" value="MDF1587460.1"/>
    <property type="molecule type" value="Genomic_DNA"/>
</dbReference>
<feature type="short sequence motif" description="'HIGH' region" evidence="13">
    <location>
        <begin position="33"/>
        <end position="43"/>
    </location>
</feature>
<dbReference type="SUPFAM" id="SSF47323">
    <property type="entry name" value="Anticodon-binding domain of a subclass of class I aminoacyl-tRNA synthetases"/>
    <property type="match status" value="1"/>
</dbReference>
<reference evidence="15 16" key="1">
    <citation type="submission" date="2023-03" db="EMBL/GenBank/DDBJ databases">
        <title>YIM 152171 draft genome.</title>
        <authorList>
            <person name="Yang Z."/>
        </authorList>
    </citation>
    <scope>NUCLEOTIDE SEQUENCE [LARGE SCALE GENOMIC DNA]</scope>
    <source>
        <strain evidence="15 16">YIM 152171</strain>
    </source>
</reference>
<dbReference type="Gene3D" id="1.20.120.1910">
    <property type="entry name" value="Cysteine-tRNA ligase, C-terminal anti-codon recognition domain"/>
    <property type="match status" value="1"/>
</dbReference>
<keyword evidence="8 13" id="KW-0862">Zinc</keyword>
<feature type="binding site" evidence="13">
    <location>
        <position position="211"/>
    </location>
    <ligand>
        <name>Zn(2+)</name>
        <dbReference type="ChEBI" id="CHEBI:29105"/>
    </ligand>
</feature>
<dbReference type="NCBIfam" id="TIGR00435">
    <property type="entry name" value="cysS"/>
    <property type="match status" value="1"/>
</dbReference>
<evidence type="ECO:0000256" key="11">
    <source>
        <dbReference type="ARBA" id="ARBA00023146"/>
    </source>
</evidence>
<comment type="subunit">
    <text evidence="3 13">Monomer.</text>
</comment>
<evidence type="ECO:0000256" key="10">
    <source>
        <dbReference type="ARBA" id="ARBA00022917"/>
    </source>
</evidence>
<dbReference type="InterPro" id="IPR024909">
    <property type="entry name" value="Cys-tRNA/MSH_ligase"/>
</dbReference>
<evidence type="ECO:0000256" key="1">
    <source>
        <dbReference type="ARBA" id="ARBA00004496"/>
    </source>
</evidence>
<dbReference type="RefSeq" id="WP_327789884.1">
    <property type="nucleotide sequence ID" value="NZ_JARGEQ010000135.1"/>
</dbReference>
<dbReference type="SUPFAM" id="SSF52374">
    <property type="entry name" value="Nucleotidylyl transferase"/>
    <property type="match status" value="1"/>
</dbReference>
<evidence type="ECO:0000313" key="16">
    <source>
        <dbReference type="Proteomes" id="UP001301140"/>
    </source>
</evidence>
<evidence type="ECO:0000256" key="3">
    <source>
        <dbReference type="ARBA" id="ARBA00011245"/>
    </source>
</evidence>
<evidence type="ECO:0000313" key="15">
    <source>
        <dbReference type="EMBL" id="MDF1587460.1"/>
    </source>
</evidence>
<keyword evidence="16" id="KW-1185">Reference proteome</keyword>
<protein>
    <recommendedName>
        <fullName evidence="13">Cysteine--tRNA ligase</fullName>
        <ecNumber evidence="13">6.1.1.16</ecNumber>
    </recommendedName>
    <alternativeName>
        <fullName evidence="13">Cysteinyl-tRNA synthetase</fullName>
        <shortName evidence="13">CysRS</shortName>
    </alternativeName>
</protein>
<keyword evidence="7 13" id="KW-0547">Nucleotide-binding</keyword>
<keyword evidence="11 13" id="KW-0030">Aminoacyl-tRNA synthetase</keyword>
<comment type="subcellular location">
    <subcellularLocation>
        <location evidence="1 13">Cytoplasm</location>
    </subcellularLocation>
</comment>
<keyword evidence="9 13" id="KW-0067">ATP-binding</keyword>
<evidence type="ECO:0000259" key="14">
    <source>
        <dbReference type="SMART" id="SM00840"/>
    </source>
</evidence>
<feature type="binding site" evidence="13">
    <location>
        <position position="240"/>
    </location>
    <ligand>
        <name>Zn(2+)</name>
        <dbReference type="ChEBI" id="CHEBI:29105"/>
    </ligand>
</feature>
<evidence type="ECO:0000256" key="4">
    <source>
        <dbReference type="ARBA" id="ARBA00022490"/>
    </source>
</evidence>
<accession>A0AAP3XT10</accession>
<dbReference type="InterPro" id="IPR015803">
    <property type="entry name" value="Cys-tRNA-ligase"/>
</dbReference>
<proteinExistence type="inferred from homology"/>
<dbReference type="Pfam" id="PF01406">
    <property type="entry name" value="tRNA-synt_1e"/>
    <property type="match status" value="1"/>
</dbReference>
<comment type="similarity">
    <text evidence="2 13">Belongs to the class-I aminoacyl-tRNA synthetase family.</text>
</comment>
<dbReference type="Proteomes" id="UP001301140">
    <property type="component" value="Unassembled WGS sequence"/>
</dbReference>
<evidence type="ECO:0000256" key="12">
    <source>
        <dbReference type="ARBA" id="ARBA00047398"/>
    </source>
</evidence>
<dbReference type="Pfam" id="PF23493">
    <property type="entry name" value="CysS_C"/>
    <property type="match status" value="1"/>
</dbReference>
<dbReference type="GO" id="GO:0006423">
    <property type="term" value="P:cysteinyl-tRNA aminoacylation"/>
    <property type="evidence" value="ECO:0007669"/>
    <property type="project" value="UniProtKB-UniRule"/>
</dbReference>
<dbReference type="PANTHER" id="PTHR10890:SF3">
    <property type="entry name" value="CYSTEINE--TRNA LIGASE, CYTOPLASMIC"/>
    <property type="match status" value="1"/>
</dbReference>
<evidence type="ECO:0000256" key="9">
    <source>
        <dbReference type="ARBA" id="ARBA00022840"/>
    </source>
</evidence>
<feature type="binding site" evidence="13">
    <location>
        <position position="236"/>
    </location>
    <ligand>
        <name>Zn(2+)</name>
        <dbReference type="ChEBI" id="CHEBI:29105"/>
    </ligand>
</feature>
<evidence type="ECO:0000256" key="2">
    <source>
        <dbReference type="ARBA" id="ARBA00005594"/>
    </source>
</evidence>
<organism evidence="15 16">
    <name type="scientific">Marinimicrococcus flavescens</name>
    <dbReference type="NCBI Taxonomy" id="3031815"/>
    <lineage>
        <taxon>Bacteria</taxon>
        <taxon>Pseudomonadati</taxon>
        <taxon>Pseudomonadota</taxon>
        <taxon>Alphaproteobacteria</taxon>
        <taxon>Geminicoccales</taxon>
        <taxon>Geminicoccaceae</taxon>
        <taxon>Marinimicrococcus</taxon>
    </lineage>
</organism>
<dbReference type="InterPro" id="IPR032678">
    <property type="entry name" value="tRNA-synt_1_cat_dom"/>
</dbReference>
<evidence type="ECO:0000256" key="13">
    <source>
        <dbReference type="HAMAP-Rule" id="MF_00041"/>
    </source>
</evidence>
<keyword evidence="6 13" id="KW-0479">Metal-binding</keyword>
<keyword evidence="5 13" id="KW-0436">Ligase</keyword>
<dbReference type="GO" id="GO:0004817">
    <property type="term" value="F:cysteine-tRNA ligase activity"/>
    <property type="evidence" value="ECO:0007669"/>
    <property type="project" value="UniProtKB-UniRule"/>
</dbReference>
<gene>
    <name evidence="13 15" type="primary">cysS</name>
    <name evidence="15" type="ORF">PZ740_13815</name>
</gene>
<dbReference type="PRINTS" id="PR00983">
    <property type="entry name" value="TRNASYNTHCYS"/>
</dbReference>
<feature type="short sequence motif" description="'KMSKS' region" evidence="13">
    <location>
        <begin position="269"/>
        <end position="273"/>
    </location>
</feature>
<dbReference type="GO" id="GO:0008270">
    <property type="term" value="F:zinc ion binding"/>
    <property type="evidence" value="ECO:0007669"/>
    <property type="project" value="UniProtKB-UniRule"/>
</dbReference>
<evidence type="ECO:0000256" key="8">
    <source>
        <dbReference type="ARBA" id="ARBA00022833"/>
    </source>
</evidence>
<comment type="caution">
    <text evidence="15">The sequence shown here is derived from an EMBL/GenBank/DDBJ whole genome shotgun (WGS) entry which is preliminary data.</text>
</comment>
<evidence type="ECO:0000256" key="5">
    <source>
        <dbReference type="ARBA" id="ARBA00022598"/>
    </source>
</evidence>
<comment type="catalytic activity">
    <reaction evidence="12 13">
        <text>tRNA(Cys) + L-cysteine + ATP = L-cysteinyl-tRNA(Cys) + AMP + diphosphate</text>
        <dbReference type="Rhea" id="RHEA:17773"/>
        <dbReference type="Rhea" id="RHEA-COMP:9661"/>
        <dbReference type="Rhea" id="RHEA-COMP:9679"/>
        <dbReference type="ChEBI" id="CHEBI:30616"/>
        <dbReference type="ChEBI" id="CHEBI:33019"/>
        <dbReference type="ChEBI" id="CHEBI:35235"/>
        <dbReference type="ChEBI" id="CHEBI:78442"/>
        <dbReference type="ChEBI" id="CHEBI:78517"/>
        <dbReference type="ChEBI" id="CHEBI:456215"/>
        <dbReference type="EC" id="6.1.1.16"/>
    </reaction>
</comment>
<dbReference type="GO" id="GO:0005524">
    <property type="term" value="F:ATP binding"/>
    <property type="evidence" value="ECO:0007669"/>
    <property type="project" value="UniProtKB-UniRule"/>
</dbReference>
<keyword evidence="4 13" id="KW-0963">Cytoplasm</keyword>
<sequence>MAPRLQLHNTLTRRKETFRPIDPGHVRLYVCGPTVYQRIHVGNARPLIVFDVLYRLLQHLHPRVTFVRNITDIDDKIIEQARKNGESIRELTERTAAQFRADAAALGCLEPTHEPRATEHVDGMIAMIAALVEKGHAYEADGHVLFSVPSMEGYGRLSGRDRDEQVAGARVEVAPYKKDPADFVLWKPSSGDQPGWDSPWGRGRPGWHIECSAMAEHYLGLPFDIHGGGLDLIFPHHENEIAQSCCASGLDTMARYWMHNGFVDMRGEKMSKSVGNVVRVGDALDAAPGEAVRLWMLGTHYRQPIDYSEEALAAARETLRRFYRVLAAADIAAGDEAEADAAALEVLADDLNTPALVALLHATATAANKAETEVERRHHALLLKGQAGLLGLLGDEPEIWLKGAARSGISDEEVAAKLAERIEARKSKDFARADAIRDALTEAGIIMKDRPDGTTDWERA</sequence>
<dbReference type="InterPro" id="IPR014729">
    <property type="entry name" value="Rossmann-like_a/b/a_fold"/>
</dbReference>
<dbReference type="CDD" id="cd00672">
    <property type="entry name" value="CysRS_core"/>
    <property type="match status" value="1"/>
</dbReference>
<feature type="binding site" evidence="13">
    <location>
        <position position="31"/>
    </location>
    <ligand>
        <name>Zn(2+)</name>
        <dbReference type="ChEBI" id="CHEBI:29105"/>
    </ligand>
</feature>
<dbReference type="GO" id="GO:0005829">
    <property type="term" value="C:cytosol"/>
    <property type="evidence" value="ECO:0007669"/>
    <property type="project" value="TreeGrafter"/>
</dbReference>
<dbReference type="AlphaFoldDB" id="A0AAP3XT10"/>
<dbReference type="Gene3D" id="3.40.50.620">
    <property type="entry name" value="HUPs"/>
    <property type="match status" value="1"/>
</dbReference>
<dbReference type="EC" id="6.1.1.16" evidence="13"/>
<dbReference type="InterPro" id="IPR056411">
    <property type="entry name" value="CysS_C"/>
</dbReference>
<dbReference type="PANTHER" id="PTHR10890">
    <property type="entry name" value="CYSTEINYL-TRNA SYNTHETASE"/>
    <property type="match status" value="1"/>
</dbReference>
<feature type="domain" description="Cysteinyl-tRNA synthetase class Ia DALR" evidence="14">
    <location>
        <begin position="342"/>
        <end position="401"/>
    </location>
</feature>
<dbReference type="InterPro" id="IPR015273">
    <property type="entry name" value="Cys-tRNA-synt_Ia_DALR"/>
</dbReference>
<dbReference type="InterPro" id="IPR009080">
    <property type="entry name" value="tRNAsynth_Ia_anticodon-bd"/>
</dbReference>
<comment type="cofactor">
    <cofactor evidence="13">
        <name>Zn(2+)</name>
        <dbReference type="ChEBI" id="CHEBI:29105"/>
    </cofactor>
    <text evidence="13">Binds 1 zinc ion per subunit.</text>
</comment>
<evidence type="ECO:0000256" key="7">
    <source>
        <dbReference type="ARBA" id="ARBA00022741"/>
    </source>
</evidence>
<name>A0AAP3XT10_9PROT</name>
<dbReference type="FunFam" id="3.40.50.620:FF:000068">
    <property type="entry name" value="Cysteine--tRNA ligase"/>
    <property type="match status" value="1"/>
</dbReference>